<dbReference type="OrthoDB" id="6485269at2759"/>
<protein>
    <submittedName>
        <fullName evidence="1">Uncharacterized protein</fullName>
    </submittedName>
</protein>
<dbReference type="Proteomes" id="UP000821853">
    <property type="component" value="Chromosome 5"/>
</dbReference>
<dbReference type="AlphaFoldDB" id="A0A9J6GNN2"/>
<reference evidence="1 2" key="1">
    <citation type="journal article" date="2020" name="Cell">
        <title>Large-Scale Comparative Analyses of Tick Genomes Elucidate Their Genetic Diversity and Vector Capacities.</title>
        <authorList>
            <consortium name="Tick Genome and Microbiome Consortium (TIGMIC)"/>
            <person name="Jia N."/>
            <person name="Wang J."/>
            <person name="Shi W."/>
            <person name="Du L."/>
            <person name="Sun Y."/>
            <person name="Zhan W."/>
            <person name="Jiang J.F."/>
            <person name="Wang Q."/>
            <person name="Zhang B."/>
            <person name="Ji P."/>
            <person name="Bell-Sakyi L."/>
            <person name="Cui X.M."/>
            <person name="Yuan T.T."/>
            <person name="Jiang B.G."/>
            <person name="Yang W.F."/>
            <person name="Lam T.T."/>
            <person name="Chang Q.C."/>
            <person name="Ding S.J."/>
            <person name="Wang X.J."/>
            <person name="Zhu J.G."/>
            <person name="Ruan X.D."/>
            <person name="Zhao L."/>
            <person name="Wei J.T."/>
            <person name="Ye R.Z."/>
            <person name="Que T.C."/>
            <person name="Du C.H."/>
            <person name="Zhou Y.H."/>
            <person name="Cheng J.X."/>
            <person name="Dai P.F."/>
            <person name="Guo W.B."/>
            <person name="Han X.H."/>
            <person name="Huang E.J."/>
            <person name="Li L.F."/>
            <person name="Wei W."/>
            <person name="Gao Y.C."/>
            <person name="Liu J.Z."/>
            <person name="Shao H.Z."/>
            <person name="Wang X."/>
            <person name="Wang C.C."/>
            <person name="Yang T.C."/>
            <person name="Huo Q.B."/>
            <person name="Li W."/>
            <person name="Chen H.Y."/>
            <person name="Chen S.E."/>
            <person name="Zhou L.G."/>
            <person name="Ni X.B."/>
            <person name="Tian J.H."/>
            <person name="Sheng Y."/>
            <person name="Liu T."/>
            <person name="Pan Y.S."/>
            <person name="Xia L.Y."/>
            <person name="Li J."/>
            <person name="Zhao F."/>
            <person name="Cao W.C."/>
        </authorList>
    </citation>
    <scope>NUCLEOTIDE SEQUENCE [LARGE SCALE GENOMIC DNA]</scope>
    <source>
        <strain evidence="1">HaeL-2018</strain>
    </source>
</reference>
<comment type="caution">
    <text evidence="1">The sequence shown here is derived from an EMBL/GenBank/DDBJ whole genome shotgun (WGS) entry which is preliminary data.</text>
</comment>
<evidence type="ECO:0000313" key="1">
    <source>
        <dbReference type="EMBL" id="KAH9375724.1"/>
    </source>
</evidence>
<keyword evidence="2" id="KW-1185">Reference proteome</keyword>
<sequence length="154" mass="17355">MALVGTGDVACHGDTLLDSGKLDEASKTLKASSLVPDHVYPEQTSDARLLYYLAEYVARRKIMTTKCQDCFDDLLTSAEDADKDISSFTAFCDSGGLLYPSQELFSFIGALKDLVDDRYHDCFDYVNFCGTLTVKEDFDDFLYLRTHRKGHYRT</sequence>
<name>A0A9J6GNN2_HAELO</name>
<gene>
    <name evidence="1" type="ORF">HPB48_017594</name>
</gene>
<dbReference type="VEuPathDB" id="VectorBase:HLOH_042254"/>
<evidence type="ECO:0000313" key="2">
    <source>
        <dbReference type="Proteomes" id="UP000821853"/>
    </source>
</evidence>
<proteinExistence type="predicted"/>
<dbReference type="EMBL" id="JABSTR010000007">
    <property type="protein sequence ID" value="KAH9375724.1"/>
    <property type="molecule type" value="Genomic_DNA"/>
</dbReference>
<organism evidence="1 2">
    <name type="scientific">Haemaphysalis longicornis</name>
    <name type="common">Bush tick</name>
    <dbReference type="NCBI Taxonomy" id="44386"/>
    <lineage>
        <taxon>Eukaryota</taxon>
        <taxon>Metazoa</taxon>
        <taxon>Ecdysozoa</taxon>
        <taxon>Arthropoda</taxon>
        <taxon>Chelicerata</taxon>
        <taxon>Arachnida</taxon>
        <taxon>Acari</taxon>
        <taxon>Parasitiformes</taxon>
        <taxon>Ixodida</taxon>
        <taxon>Ixodoidea</taxon>
        <taxon>Ixodidae</taxon>
        <taxon>Haemaphysalinae</taxon>
        <taxon>Haemaphysalis</taxon>
    </lineage>
</organism>
<accession>A0A9J6GNN2</accession>